<dbReference type="GeneID" id="113698217"/>
<gene>
    <name evidence="3" type="primary">LOC113698217</name>
</gene>
<dbReference type="Proteomes" id="UP001652660">
    <property type="component" value="Chromosome 7c"/>
</dbReference>
<sequence>MAGMDSEKQLLSLIRNFASENSHGEHEIVNLKKRIEELRSELIKANAELEDAKLGKESSEQELKGYEVELAMNEASIQTLEARINSVQDAISAVGSELEALRNQGDAESRDDFIDKMLELNARIRKFHESVVSDPNKEDSCGTTSSKEGVSKTAAEVEIVQSELDQTVSRIKLEKRAYETEQGVHKLVQQDLSDLERKASLMESIMKEDTELRELTRQTSELEEKCASFRDELQRRFQCPSCQRDNSEALDVLLQTIRT</sequence>
<dbReference type="PANTHER" id="PTHR36001">
    <property type="entry name" value="CTAGE FAMILY PROTEIN-RELATED"/>
    <property type="match status" value="1"/>
</dbReference>
<proteinExistence type="predicted"/>
<organism evidence="2 3">
    <name type="scientific">Coffea arabica</name>
    <name type="common">Arabian coffee</name>
    <dbReference type="NCBI Taxonomy" id="13443"/>
    <lineage>
        <taxon>Eukaryota</taxon>
        <taxon>Viridiplantae</taxon>
        <taxon>Streptophyta</taxon>
        <taxon>Embryophyta</taxon>
        <taxon>Tracheophyta</taxon>
        <taxon>Spermatophyta</taxon>
        <taxon>Magnoliopsida</taxon>
        <taxon>eudicotyledons</taxon>
        <taxon>Gunneridae</taxon>
        <taxon>Pentapetalae</taxon>
        <taxon>asterids</taxon>
        <taxon>lamiids</taxon>
        <taxon>Gentianales</taxon>
        <taxon>Rubiaceae</taxon>
        <taxon>Ixoroideae</taxon>
        <taxon>Gardenieae complex</taxon>
        <taxon>Bertiereae - Coffeeae clade</taxon>
        <taxon>Coffeeae</taxon>
        <taxon>Coffea</taxon>
    </lineage>
</organism>
<protein>
    <submittedName>
        <fullName evidence="3">Uncharacterized protein isoform X1</fullName>
    </submittedName>
</protein>
<evidence type="ECO:0000256" key="1">
    <source>
        <dbReference type="SAM" id="Coils"/>
    </source>
</evidence>
<evidence type="ECO:0000313" key="2">
    <source>
        <dbReference type="Proteomes" id="UP001652660"/>
    </source>
</evidence>
<dbReference type="InterPro" id="IPR053327">
    <property type="entry name" value="KIP"/>
</dbReference>
<dbReference type="AlphaFoldDB" id="A0A6P6T5Y2"/>
<dbReference type="RefSeq" id="XP_027073748.1">
    <property type="nucleotide sequence ID" value="XM_027217947.2"/>
</dbReference>
<dbReference type="OrthoDB" id="763901at2759"/>
<accession>A0A6P6T5Y2</accession>
<feature type="coiled-coil region" evidence="1">
    <location>
        <begin position="198"/>
        <end position="232"/>
    </location>
</feature>
<feature type="coiled-coil region" evidence="1">
    <location>
        <begin position="21"/>
        <end position="104"/>
    </location>
</feature>
<dbReference type="PANTHER" id="PTHR36001:SF2">
    <property type="entry name" value="CTAGE FAMILY PROTEIN-RELATED"/>
    <property type="match status" value="1"/>
</dbReference>
<keyword evidence="1" id="KW-0175">Coiled coil</keyword>
<keyword evidence="2" id="KW-1185">Reference proteome</keyword>
<evidence type="ECO:0000313" key="3">
    <source>
        <dbReference type="RefSeq" id="XP_027073748.1"/>
    </source>
</evidence>
<name>A0A6P6T5Y2_COFAR</name>
<reference evidence="2" key="1">
    <citation type="journal article" date="2025" name="Foods">
        <title>Unveiling the Microbial Signatures of Arabica Coffee Cherries: Insights into Ripeness Specific Diversity, Functional Traits, and Implications for Quality and Safety.</title>
        <authorList>
            <consortium name="RefSeq"/>
            <person name="Tenea G.N."/>
            <person name="Cifuentes V."/>
            <person name="Reyes P."/>
            <person name="Cevallos-Vallejos M."/>
        </authorList>
    </citation>
    <scope>NUCLEOTIDE SEQUENCE [LARGE SCALE GENOMIC DNA]</scope>
</reference>
<reference evidence="3" key="2">
    <citation type="submission" date="2025-08" db="UniProtKB">
        <authorList>
            <consortium name="RefSeq"/>
        </authorList>
    </citation>
    <scope>IDENTIFICATION</scope>
    <source>
        <tissue evidence="3">Leaves</tissue>
    </source>
</reference>